<dbReference type="EMBL" id="CP018789">
    <property type="protein sequence ID" value="ARR00032.1"/>
    <property type="molecule type" value="Genomic_DNA"/>
</dbReference>
<dbReference type="KEGG" id="camy:CSUIS_0185"/>
<dbReference type="STRING" id="1660073.CSUIS_0185"/>
<dbReference type="AlphaFoldDB" id="A0A1X9SUS8"/>
<organism evidence="1 2">
    <name type="scientific">Campylobacter porcelli</name>
    <dbReference type="NCBI Taxonomy" id="1660073"/>
    <lineage>
        <taxon>Bacteria</taxon>
        <taxon>Pseudomonadati</taxon>
        <taxon>Campylobacterota</taxon>
        <taxon>Epsilonproteobacteria</taxon>
        <taxon>Campylobacterales</taxon>
        <taxon>Campylobacteraceae</taxon>
        <taxon>Campylobacter</taxon>
    </lineage>
</organism>
<sequence>MQNISYLEITSKLPKLGSKKLYFGVDITAYDGIRLLILQRLFLIDNLRKLYLKDRDIGLLIKINENLITINLLINSFDFIFDKLIVAKFSKLLSEILSLLGQIKSSENQQDIKFKELLTQIEGYFDKKFESLCFEFEIFLYDTHSFYCVLDDLMPSCAAYAIRKKIVNLRQSIRDSIKSDLFQELLTLTRIFLELFNMGKFELKLTKIINLKSKYQNANQRDIKVALKKELEKKVKKFDKKLSKMSKKLKPHYKKEI</sequence>
<name>A0A1X9SUS8_9BACT</name>
<accession>A0A1X9SUS8</accession>
<proteinExistence type="predicted"/>
<reference evidence="2" key="1">
    <citation type="journal article" date="2017" name="Genome Biol. Evol.">
        <title>Comparative Genomic Analysis Identifies a Campylobacter Clade Deficient in Selenium Metabolism.</title>
        <authorList>
            <person name="Miller W.G."/>
            <person name="Yee E."/>
            <person name="Lopes B.S."/>
            <person name="Chapman M.H."/>
            <person name="Huynh S."/>
            <person name="Bono J.L."/>
            <person name="Parker C.T."/>
            <person name="Strachan N.J.C."/>
            <person name="Forbes K.J."/>
        </authorList>
    </citation>
    <scope>NUCLEOTIDE SEQUENCE [LARGE SCALE GENOMIC DNA]</scope>
    <source>
        <strain evidence="2">RM6137</strain>
    </source>
</reference>
<dbReference type="RefSeq" id="WP_086296750.1">
    <property type="nucleotide sequence ID" value="NZ_CP018789.1"/>
</dbReference>
<evidence type="ECO:0000313" key="2">
    <source>
        <dbReference type="Proteomes" id="UP000194260"/>
    </source>
</evidence>
<evidence type="ECO:0000313" key="1">
    <source>
        <dbReference type="EMBL" id="ARR00032.1"/>
    </source>
</evidence>
<gene>
    <name evidence="1" type="ORF">CSUIS_0185</name>
</gene>
<protein>
    <submittedName>
        <fullName evidence="1">Uncharacterized protein</fullName>
    </submittedName>
</protein>
<dbReference type="Proteomes" id="UP000194260">
    <property type="component" value="Chromosome"/>
</dbReference>